<evidence type="ECO:0000256" key="2">
    <source>
        <dbReference type="ARBA" id="ARBA00022679"/>
    </source>
</evidence>
<dbReference type="Proteomes" id="UP000035027">
    <property type="component" value="Chromosome"/>
</dbReference>
<dbReference type="GO" id="GO:0008887">
    <property type="term" value="F:glycerate kinase activity"/>
    <property type="evidence" value="ECO:0007669"/>
    <property type="project" value="UniProtKB-UniRule"/>
</dbReference>
<dbReference type="GO" id="GO:0031388">
    <property type="term" value="P:organic acid phosphorylation"/>
    <property type="evidence" value="ECO:0007669"/>
    <property type="project" value="UniProtKB-UniRule"/>
</dbReference>
<dbReference type="AlphaFoldDB" id="A0A0F7PVK1"/>
<dbReference type="PANTHER" id="PTHR21599">
    <property type="entry name" value="GLYCERATE KINASE"/>
    <property type="match status" value="1"/>
</dbReference>
<dbReference type="PATRIC" id="fig|1194971.3.peg.1642"/>
<dbReference type="PANTHER" id="PTHR21599:SF0">
    <property type="entry name" value="GLYCERATE KINASE"/>
    <property type="match status" value="1"/>
</dbReference>
<evidence type="ECO:0000313" key="5">
    <source>
        <dbReference type="EMBL" id="AKI05177.1"/>
    </source>
</evidence>
<dbReference type="Gene3D" id="3.40.50.10350">
    <property type="entry name" value="Glycerate kinase, domain 1"/>
    <property type="match status" value="1"/>
</dbReference>
<evidence type="ECO:0000313" key="6">
    <source>
        <dbReference type="Proteomes" id="UP000035027"/>
    </source>
</evidence>
<name>A0A0F7PVK1_9LACO</name>
<comment type="similarity">
    <text evidence="1 4">Belongs to the glycerate kinase type-1 family.</text>
</comment>
<keyword evidence="3 4" id="KW-0418">Kinase</keyword>
<evidence type="ECO:0000256" key="3">
    <source>
        <dbReference type="ARBA" id="ARBA00022777"/>
    </source>
</evidence>
<dbReference type="SUPFAM" id="SSF110738">
    <property type="entry name" value="Glycerate kinase I"/>
    <property type="match status" value="1"/>
</dbReference>
<dbReference type="NCBIfam" id="TIGR00045">
    <property type="entry name" value="glycerate kinase"/>
    <property type="match status" value="1"/>
</dbReference>
<evidence type="ECO:0000256" key="1">
    <source>
        <dbReference type="ARBA" id="ARBA00006284"/>
    </source>
</evidence>
<dbReference type="InterPro" id="IPR004381">
    <property type="entry name" value="Glycerate_kinase"/>
</dbReference>
<evidence type="ECO:0000256" key="4">
    <source>
        <dbReference type="PIRNR" id="PIRNR006078"/>
    </source>
</evidence>
<dbReference type="InterPro" id="IPR036129">
    <property type="entry name" value="Glycerate_kinase_sf"/>
</dbReference>
<dbReference type="InterPro" id="IPR018193">
    <property type="entry name" value="Glyc_kinase_flavodox-like_fold"/>
</dbReference>
<dbReference type="Pfam" id="PF02595">
    <property type="entry name" value="Gly_kinase"/>
    <property type="match status" value="1"/>
</dbReference>
<dbReference type="EMBL" id="CP011403">
    <property type="protein sequence ID" value="AKI05177.1"/>
    <property type="molecule type" value="Genomic_DNA"/>
</dbReference>
<gene>
    <name evidence="5" type="ORF">LsR_01635</name>
</gene>
<dbReference type="InterPro" id="IPR018197">
    <property type="entry name" value="Glycerate_kinase_RE-like"/>
</dbReference>
<dbReference type="PIRSF" id="PIRSF006078">
    <property type="entry name" value="GlxK"/>
    <property type="match status" value="1"/>
</dbReference>
<protein>
    <submittedName>
        <fullName evidence="5">Glycerate kinase</fullName>
    </submittedName>
</protein>
<sequence>MIMKKFVLAPDSFKESMTAKEVCVAMEKGIKKVFSDAEIIHVPMADGGEGTVESLVDATNGHKEYLEVQGPLPEQKVKAYYGILGDEKTAVIEMAQASGLMLVEPRYRNPLTTTTYGTGELIKAALDKGVSTVIIGIGGSATVDGGIGMAQALGVKFTDKYGINVEPTGRGLTKIDKISTENMDKRIKNVNFIIASDVENTLTGKNGAAAVFGPQKGATQDEVELLDKGLSHYAEILRKDLDKDVKDIAGSGAAGGLGAGLIAFLDAKLQSGVEVVANTVNLAEKISNADYVFTGEGGMDFQTKYGKTPFGVAQVAKKYHKPVFAEAGYLGERIEDLYDIGISEIFGIVDKAESIEESLEKGPQNVERTTENIARLISSIIN</sequence>
<dbReference type="Gene3D" id="3.90.1510.10">
    <property type="entry name" value="Glycerate kinase, domain 2"/>
    <property type="match status" value="1"/>
</dbReference>
<organism evidence="5 6">
    <name type="scientific">Ligilactobacillus salivarius str. Ren</name>
    <dbReference type="NCBI Taxonomy" id="1194971"/>
    <lineage>
        <taxon>Bacteria</taxon>
        <taxon>Bacillati</taxon>
        <taxon>Bacillota</taxon>
        <taxon>Bacilli</taxon>
        <taxon>Lactobacillales</taxon>
        <taxon>Lactobacillaceae</taxon>
        <taxon>Ligilactobacillus</taxon>
    </lineage>
</organism>
<accession>A0A0F7PVK1</accession>
<proteinExistence type="inferred from homology"/>
<reference evidence="5 6" key="1">
    <citation type="submission" date="2015-05" db="EMBL/GenBank/DDBJ databases">
        <title>Complete genome sequence of Lactobacillus salivarius Ren, a probiotic strain with antitumor activity.</title>
        <authorList>
            <person name="Sun E."/>
            <person name="Zhao L."/>
            <person name="Liu S."/>
            <person name="Zhang M."/>
            <person name="Guo H."/>
            <person name="Ren F."/>
        </authorList>
    </citation>
    <scope>NUCLEOTIDE SEQUENCE [LARGE SCALE GENOMIC DNA]</scope>
    <source>
        <strain evidence="5 6">Ren</strain>
    </source>
</reference>
<keyword evidence="2 4" id="KW-0808">Transferase</keyword>